<keyword evidence="2" id="KW-1185">Reference proteome</keyword>
<dbReference type="PANTHER" id="PTHR10151:SF120">
    <property type="entry name" value="BIS(5'-ADENOSYL)-TRIPHOSPHATASE"/>
    <property type="match status" value="1"/>
</dbReference>
<sequence>MPWTDRVDKIMSWIKDKNKPANLVYAYFEEPDHTAHLKGSDSQETKNQIVRADATLKYILDQIKHEKLENKINLIILSDHGMDTVTYDRMIHLDEYVSNTTYQSVMSGPNVFIHPNPNNLTKFSKNLSKVANTSRTFNVFKQDQLPDRWHMKNNTRLTDVIYLLAKPEYAFWATYFEYILNETTKEKFNVGAHGYDNAEPKMRAIFMASGPAFKKNYTAVQFDNVDLYPLISRIAGLKEPNRQIDGTMKAVEQLLSVGAAPTSTPPVLGILSALLLHSIARSL</sequence>
<accession>A0AAV0W8F5</accession>
<protein>
    <submittedName>
        <fullName evidence="1">Uncharacterized protein</fullName>
    </submittedName>
</protein>
<dbReference type="AlphaFoldDB" id="A0AAV0W8F5"/>
<comment type="caution">
    <text evidence="1">The sequence shown here is derived from an EMBL/GenBank/DDBJ whole genome shotgun (WGS) entry which is preliminary data.</text>
</comment>
<organism evidence="1 2">
    <name type="scientific">Macrosiphum euphorbiae</name>
    <name type="common">potato aphid</name>
    <dbReference type="NCBI Taxonomy" id="13131"/>
    <lineage>
        <taxon>Eukaryota</taxon>
        <taxon>Metazoa</taxon>
        <taxon>Ecdysozoa</taxon>
        <taxon>Arthropoda</taxon>
        <taxon>Hexapoda</taxon>
        <taxon>Insecta</taxon>
        <taxon>Pterygota</taxon>
        <taxon>Neoptera</taxon>
        <taxon>Paraneoptera</taxon>
        <taxon>Hemiptera</taxon>
        <taxon>Sternorrhyncha</taxon>
        <taxon>Aphidomorpha</taxon>
        <taxon>Aphidoidea</taxon>
        <taxon>Aphididae</taxon>
        <taxon>Macrosiphini</taxon>
        <taxon>Macrosiphum</taxon>
    </lineage>
</organism>
<dbReference type="Proteomes" id="UP001160148">
    <property type="component" value="Unassembled WGS sequence"/>
</dbReference>
<reference evidence="1 2" key="1">
    <citation type="submission" date="2023-01" db="EMBL/GenBank/DDBJ databases">
        <authorList>
            <person name="Whitehead M."/>
        </authorList>
    </citation>
    <scope>NUCLEOTIDE SEQUENCE [LARGE SCALE GENOMIC DNA]</scope>
</reference>
<dbReference type="InterPro" id="IPR017850">
    <property type="entry name" value="Alkaline_phosphatase_core_sf"/>
</dbReference>
<dbReference type="PANTHER" id="PTHR10151">
    <property type="entry name" value="ECTONUCLEOTIDE PYROPHOSPHATASE/PHOSPHODIESTERASE"/>
    <property type="match status" value="1"/>
</dbReference>
<name>A0AAV0W8F5_9HEMI</name>
<dbReference type="InterPro" id="IPR002591">
    <property type="entry name" value="Phosphodiest/P_Trfase"/>
</dbReference>
<dbReference type="Gene3D" id="3.40.720.10">
    <property type="entry name" value="Alkaline Phosphatase, subunit A"/>
    <property type="match status" value="1"/>
</dbReference>
<evidence type="ECO:0000313" key="1">
    <source>
        <dbReference type="EMBL" id="CAI6352086.1"/>
    </source>
</evidence>
<proteinExistence type="predicted"/>
<gene>
    <name evidence="1" type="ORF">MEUPH1_LOCUS8374</name>
</gene>
<dbReference type="Pfam" id="PF01663">
    <property type="entry name" value="Phosphodiest"/>
    <property type="match status" value="1"/>
</dbReference>
<dbReference type="EMBL" id="CARXXK010000001">
    <property type="protein sequence ID" value="CAI6352086.1"/>
    <property type="molecule type" value="Genomic_DNA"/>
</dbReference>
<dbReference type="SUPFAM" id="SSF53649">
    <property type="entry name" value="Alkaline phosphatase-like"/>
    <property type="match status" value="1"/>
</dbReference>
<evidence type="ECO:0000313" key="2">
    <source>
        <dbReference type="Proteomes" id="UP001160148"/>
    </source>
</evidence>
<dbReference type="GO" id="GO:0016787">
    <property type="term" value="F:hydrolase activity"/>
    <property type="evidence" value="ECO:0007669"/>
    <property type="project" value="UniProtKB-ARBA"/>
</dbReference>